<dbReference type="InterPro" id="IPR002035">
    <property type="entry name" value="VWF_A"/>
</dbReference>
<feature type="transmembrane region" description="Helical" evidence="2">
    <location>
        <begin position="454"/>
        <end position="474"/>
    </location>
</feature>
<gene>
    <name evidence="5" type="ORF">ACFPYL_02435</name>
</gene>
<dbReference type="SUPFAM" id="SSF53300">
    <property type="entry name" value="vWA-like"/>
    <property type="match status" value="1"/>
</dbReference>
<evidence type="ECO:0000256" key="2">
    <source>
        <dbReference type="SAM" id="Phobius"/>
    </source>
</evidence>
<feature type="signal peptide" evidence="3">
    <location>
        <begin position="1"/>
        <end position="25"/>
    </location>
</feature>
<dbReference type="RefSeq" id="WP_379149968.1">
    <property type="nucleotide sequence ID" value="NZ_JBHSRJ010000001.1"/>
</dbReference>
<evidence type="ECO:0000259" key="4">
    <source>
        <dbReference type="PROSITE" id="PS50234"/>
    </source>
</evidence>
<accession>A0ABW1LD52</accession>
<keyword evidence="2" id="KW-1133">Transmembrane helix</keyword>
<dbReference type="InterPro" id="IPR036465">
    <property type="entry name" value="vWFA_dom_sf"/>
</dbReference>
<organism evidence="5 6">
    <name type="scientific">Nocardioides hankookensis</name>
    <dbReference type="NCBI Taxonomy" id="443157"/>
    <lineage>
        <taxon>Bacteria</taxon>
        <taxon>Bacillati</taxon>
        <taxon>Actinomycetota</taxon>
        <taxon>Actinomycetes</taxon>
        <taxon>Propionibacteriales</taxon>
        <taxon>Nocardioidaceae</taxon>
        <taxon>Nocardioides</taxon>
    </lineage>
</organism>
<comment type="caution">
    <text evidence="5">The sequence shown here is derived from an EMBL/GenBank/DDBJ whole genome shotgun (WGS) entry which is preliminary data.</text>
</comment>
<dbReference type="SMART" id="SM00327">
    <property type="entry name" value="VWA"/>
    <property type="match status" value="1"/>
</dbReference>
<dbReference type="EMBL" id="JBHSRJ010000001">
    <property type="protein sequence ID" value="MFC6041911.1"/>
    <property type="molecule type" value="Genomic_DNA"/>
</dbReference>
<feature type="chain" id="PRO_5046046435" evidence="3">
    <location>
        <begin position="26"/>
        <end position="481"/>
    </location>
</feature>
<keyword evidence="3" id="KW-0732">Signal</keyword>
<feature type="region of interest" description="Disordered" evidence="1">
    <location>
        <begin position="389"/>
        <end position="449"/>
    </location>
</feature>
<feature type="domain" description="VWFA" evidence="4">
    <location>
        <begin position="39"/>
        <end position="229"/>
    </location>
</feature>
<dbReference type="PROSITE" id="PS50234">
    <property type="entry name" value="VWFA"/>
    <property type="match status" value="1"/>
</dbReference>
<dbReference type="Pfam" id="PF13519">
    <property type="entry name" value="VWA_2"/>
    <property type="match status" value="1"/>
</dbReference>
<dbReference type="Gene3D" id="3.40.50.410">
    <property type="entry name" value="von Willebrand factor, type A domain"/>
    <property type="match status" value="1"/>
</dbReference>
<evidence type="ECO:0000313" key="5">
    <source>
        <dbReference type="EMBL" id="MFC6041911.1"/>
    </source>
</evidence>
<keyword evidence="6" id="KW-1185">Reference proteome</keyword>
<name>A0ABW1LD52_9ACTN</name>
<sequence>MRRAVAALVAAAAAAVAVVVPGPMAAAAPGAGDPEDDLQVLFVLDVSGSMARVAPGGTSTLLQGAKGAITQVSRSLPTEVALGLRVYGAQYDGTDTATACADTQLAVAPRPSSADQVVAALSSLTPRGDTPIGRSLLASVSDFAAGDGRRVVVLISDGEDTCAPPGPVPCQAAKQIEQQDAAIQVETVGLALGGKPAAVNALRCISGATGGTYYSADNTQALAAALRRIAEETIARLGGGRPITGGPRAEAARKVEVGAYRDTLRPGGTKWYRFRAKRGDLPQVLASVQGPDGLRVPYYGRDCATWELRLYNPYGEGGSYQPYGGIGIFDGSGIAAIGAETTGVLADTGAGIDFPGMWSFSVSLAQTAIEDCADYFPRKDFPIRLSVSLDPEARSEPSDDEQGTDPAVETPTAEPSDTGSPSASTGGDDEFVPPALPSTDADAASESDGGSIDWTIPALVVLLGVLGVLVVRLIRKRRTGM</sequence>
<protein>
    <submittedName>
        <fullName evidence="5">VWA domain-containing protein</fullName>
    </submittedName>
</protein>
<keyword evidence="2" id="KW-0812">Transmembrane</keyword>
<evidence type="ECO:0000256" key="1">
    <source>
        <dbReference type="SAM" id="MobiDB-lite"/>
    </source>
</evidence>
<dbReference type="Proteomes" id="UP001596135">
    <property type="component" value="Unassembled WGS sequence"/>
</dbReference>
<reference evidence="6" key="1">
    <citation type="journal article" date="2019" name="Int. J. Syst. Evol. Microbiol.">
        <title>The Global Catalogue of Microorganisms (GCM) 10K type strain sequencing project: providing services to taxonomists for standard genome sequencing and annotation.</title>
        <authorList>
            <consortium name="The Broad Institute Genomics Platform"/>
            <consortium name="The Broad Institute Genome Sequencing Center for Infectious Disease"/>
            <person name="Wu L."/>
            <person name="Ma J."/>
        </authorList>
    </citation>
    <scope>NUCLEOTIDE SEQUENCE [LARGE SCALE GENOMIC DNA]</scope>
    <source>
        <strain evidence="6">CCUG 54522</strain>
    </source>
</reference>
<feature type="compositionally biased region" description="Polar residues" evidence="1">
    <location>
        <begin position="413"/>
        <end position="425"/>
    </location>
</feature>
<evidence type="ECO:0000313" key="6">
    <source>
        <dbReference type="Proteomes" id="UP001596135"/>
    </source>
</evidence>
<evidence type="ECO:0000256" key="3">
    <source>
        <dbReference type="SAM" id="SignalP"/>
    </source>
</evidence>
<keyword evidence="2" id="KW-0472">Membrane</keyword>
<proteinExistence type="predicted"/>